<feature type="compositionally biased region" description="Basic and acidic residues" evidence="1">
    <location>
        <begin position="70"/>
        <end position="84"/>
    </location>
</feature>
<accession>A0A498JPG8</accession>
<proteinExistence type="predicted"/>
<dbReference type="AlphaFoldDB" id="A0A498JPG8"/>
<dbReference type="EMBL" id="RDQH01000332">
    <property type="protein sequence ID" value="RXH95743.1"/>
    <property type="molecule type" value="Genomic_DNA"/>
</dbReference>
<dbReference type="Proteomes" id="UP000290289">
    <property type="component" value="Chromosome 6"/>
</dbReference>
<feature type="region of interest" description="Disordered" evidence="1">
    <location>
        <begin position="49"/>
        <end position="111"/>
    </location>
</feature>
<evidence type="ECO:0000313" key="2">
    <source>
        <dbReference type="EMBL" id="RXH95743.1"/>
    </source>
</evidence>
<sequence>MNSSRAFRPCALEACPCKWLPLLPPFENYELANPMLHLLNPPRLDRVTASDQPLLRPSPTEGSRGPDGQRAVESEKAPRNRRGLEGWLQAASQPTRARRPRSKSIAVPDPITASNKLAAPSRLKHYLTNFRRDRKDLEILEESRMGLDTLIIAVRANPHVGFVVGLRRRRSMTTSLGSSGGGCCWWFEEEDGGGKTWVNWRRRVRVMTRKWVHLKSCQHLTENFKEKLTEV</sequence>
<reference evidence="2 3" key="1">
    <citation type="submission" date="2018-10" db="EMBL/GenBank/DDBJ databases">
        <title>A high-quality apple genome assembly.</title>
        <authorList>
            <person name="Hu J."/>
        </authorList>
    </citation>
    <scope>NUCLEOTIDE SEQUENCE [LARGE SCALE GENOMIC DNA]</scope>
    <source>
        <strain evidence="3">cv. HFTH1</strain>
        <tissue evidence="2">Young leaf</tissue>
    </source>
</reference>
<evidence type="ECO:0000256" key="1">
    <source>
        <dbReference type="SAM" id="MobiDB-lite"/>
    </source>
</evidence>
<gene>
    <name evidence="2" type="ORF">DVH24_008243</name>
</gene>
<protein>
    <submittedName>
        <fullName evidence="2">Uncharacterized protein</fullName>
    </submittedName>
</protein>
<organism evidence="2 3">
    <name type="scientific">Malus domestica</name>
    <name type="common">Apple</name>
    <name type="synonym">Pyrus malus</name>
    <dbReference type="NCBI Taxonomy" id="3750"/>
    <lineage>
        <taxon>Eukaryota</taxon>
        <taxon>Viridiplantae</taxon>
        <taxon>Streptophyta</taxon>
        <taxon>Embryophyta</taxon>
        <taxon>Tracheophyta</taxon>
        <taxon>Spermatophyta</taxon>
        <taxon>Magnoliopsida</taxon>
        <taxon>eudicotyledons</taxon>
        <taxon>Gunneridae</taxon>
        <taxon>Pentapetalae</taxon>
        <taxon>rosids</taxon>
        <taxon>fabids</taxon>
        <taxon>Rosales</taxon>
        <taxon>Rosaceae</taxon>
        <taxon>Amygdaloideae</taxon>
        <taxon>Maleae</taxon>
        <taxon>Malus</taxon>
    </lineage>
</organism>
<keyword evidence="3" id="KW-1185">Reference proteome</keyword>
<name>A0A498JPG8_MALDO</name>
<evidence type="ECO:0000313" key="3">
    <source>
        <dbReference type="Proteomes" id="UP000290289"/>
    </source>
</evidence>
<comment type="caution">
    <text evidence="2">The sequence shown here is derived from an EMBL/GenBank/DDBJ whole genome shotgun (WGS) entry which is preliminary data.</text>
</comment>